<evidence type="ECO:0000256" key="8">
    <source>
        <dbReference type="ARBA" id="ARBA00023136"/>
    </source>
</evidence>
<dbReference type="AlphaFoldDB" id="K0SLW7"/>
<organism evidence="12 13">
    <name type="scientific">Thalassiosira oceanica</name>
    <name type="common">Marine diatom</name>
    <dbReference type="NCBI Taxonomy" id="159749"/>
    <lineage>
        <taxon>Eukaryota</taxon>
        <taxon>Sar</taxon>
        <taxon>Stramenopiles</taxon>
        <taxon>Ochrophyta</taxon>
        <taxon>Bacillariophyta</taxon>
        <taxon>Coscinodiscophyceae</taxon>
        <taxon>Thalassiosirophycidae</taxon>
        <taxon>Thalassiosirales</taxon>
        <taxon>Thalassiosiraceae</taxon>
        <taxon>Thalassiosira</taxon>
    </lineage>
</organism>
<comment type="caution">
    <text evidence="12">The sequence shown here is derived from an EMBL/GenBank/DDBJ whole genome shotgun (WGS) entry which is preliminary data.</text>
</comment>
<keyword evidence="4" id="KW-0337">GPI-anchor biosynthesis</keyword>
<dbReference type="GO" id="GO:0005789">
    <property type="term" value="C:endoplasmic reticulum membrane"/>
    <property type="evidence" value="ECO:0007669"/>
    <property type="project" value="UniProtKB-SubCell"/>
</dbReference>
<evidence type="ECO:0000313" key="13">
    <source>
        <dbReference type="Proteomes" id="UP000266841"/>
    </source>
</evidence>
<feature type="transmembrane region" description="Helical" evidence="10">
    <location>
        <begin position="394"/>
        <end position="413"/>
    </location>
</feature>
<evidence type="ECO:0000256" key="5">
    <source>
        <dbReference type="ARBA" id="ARBA00022692"/>
    </source>
</evidence>
<evidence type="ECO:0000256" key="10">
    <source>
        <dbReference type="SAM" id="Phobius"/>
    </source>
</evidence>
<keyword evidence="11" id="KW-0732">Signal</keyword>
<keyword evidence="6" id="KW-0256">Endoplasmic reticulum</keyword>
<feature type="signal peptide" evidence="11">
    <location>
        <begin position="1"/>
        <end position="19"/>
    </location>
</feature>
<evidence type="ECO:0000256" key="3">
    <source>
        <dbReference type="ARBA" id="ARBA00010345"/>
    </source>
</evidence>
<dbReference type="GO" id="GO:0006506">
    <property type="term" value="P:GPI anchor biosynthetic process"/>
    <property type="evidence" value="ECO:0007669"/>
    <property type="project" value="UniProtKB-UniPathway"/>
</dbReference>
<comment type="similarity">
    <text evidence="3">Belongs to the PIGX family.</text>
</comment>
<keyword evidence="9" id="KW-0325">Glycoprotein</keyword>
<keyword evidence="8 10" id="KW-0472">Membrane</keyword>
<evidence type="ECO:0000256" key="2">
    <source>
        <dbReference type="ARBA" id="ARBA00004687"/>
    </source>
</evidence>
<dbReference type="UniPathway" id="UPA00196"/>
<dbReference type="eggNOG" id="ENOG502SVPZ">
    <property type="taxonomic scope" value="Eukaryota"/>
</dbReference>
<evidence type="ECO:0000256" key="1">
    <source>
        <dbReference type="ARBA" id="ARBA00004389"/>
    </source>
</evidence>
<gene>
    <name evidence="12" type="ORF">THAOC_11716</name>
</gene>
<comment type="subcellular location">
    <subcellularLocation>
        <location evidence="1">Endoplasmic reticulum membrane</location>
        <topology evidence="1">Single-pass membrane protein</topology>
    </subcellularLocation>
</comment>
<evidence type="ECO:0000256" key="6">
    <source>
        <dbReference type="ARBA" id="ARBA00022824"/>
    </source>
</evidence>
<keyword evidence="7 10" id="KW-1133">Transmembrane helix</keyword>
<proteinExistence type="inferred from homology"/>
<protein>
    <submittedName>
        <fullName evidence="12">Uncharacterized protein</fullName>
    </submittedName>
</protein>
<evidence type="ECO:0000256" key="11">
    <source>
        <dbReference type="SAM" id="SignalP"/>
    </source>
</evidence>
<keyword evidence="13" id="KW-1185">Reference proteome</keyword>
<evidence type="ECO:0000256" key="9">
    <source>
        <dbReference type="ARBA" id="ARBA00023180"/>
    </source>
</evidence>
<evidence type="ECO:0000256" key="4">
    <source>
        <dbReference type="ARBA" id="ARBA00022502"/>
    </source>
</evidence>
<dbReference type="EMBL" id="AGNL01013416">
    <property type="protein sequence ID" value="EJK67283.1"/>
    <property type="molecule type" value="Genomic_DNA"/>
</dbReference>
<keyword evidence="5 10" id="KW-0812">Transmembrane</keyword>
<dbReference type="Proteomes" id="UP000266841">
    <property type="component" value="Unassembled WGS sequence"/>
</dbReference>
<accession>K0SLW7</accession>
<dbReference type="InterPro" id="IPR013233">
    <property type="entry name" value="PIG-X/PBN1"/>
</dbReference>
<feature type="chain" id="PRO_5003837899" evidence="11">
    <location>
        <begin position="20"/>
        <end position="423"/>
    </location>
</feature>
<evidence type="ECO:0000256" key="7">
    <source>
        <dbReference type="ARBA" id="ARBA00022989"/>
    </source>
</evidence>
<reference evidence="12 13" key="1">
    <citation type="journal article" date="2012" name="Genome Biol.">
        <title>Genome and low-iron response of an oceanic diatom adapted to chronic iron limitation.</title>
        <authorList>
            <person name="Lommer M."/>
            <person name="Specht M."/>
            <person name="Roy A.S."/>
            <person name="Kraemer L."/>
            <person name="Andreson R."/>
            <person name="Gutowska M.A."/>
            <person name="Wolf J."/>
            <person name="Bergner S.V."/>
            <person name="Schilhabel M.B."/>
            <person name="Klostermeier U.C."/>
            <person name="Beiko R.G."/>
            <person name="Rosenstiel P."/>
            <person name="Hippler M."/>
            <person name="Laroche J."/>
        </authorList>
    </citation>
    <scope>NUCLEOTIDE SEQUENCE [LARGE SCALE GENOMIC DNA]</scope>
    <source>
        <strain evidence="12 13">CCMP1005</strain>
    </source>
</reference>
<name>K0SLW7_THAOC</name>
<comment type="pathway">
    <text evidence="2">Glycolipid biosynthesis; glycosylphosphatidylinositol-anchor biosynthesis.</text>
</comment>
<dbReference type="Pfam" id="PF08320">
    <property type="entry name" value="PIG-X"/>
    <property type="match status" value="1"/>
</dbReference>
<evidence type="ECO:0000313" key="12">
    <source>
        <dbReference type="EMBL" id="EJK67283.1"/>
    </source>
</evidence>
<sequence>MMLLMLRTAALAACIACNAVSMEIDRAFASGVADTKHVVQKSSGKTILHNYVCFQRASHPYVMSGTTRDLDQARNQCCFDLYKLGMLSIDQYTQYCLKRVARIPTVSTYSIQPAFHLAIEEDAGAAATDGIESGKYHQKRDLTVYEDKEREKLTDARYINGVFSPFHLKDFTPVRIRTTGIMKGHIKGDLEEGGGMHRSFRQTIELAMPWIRRLSDRTYATVNATVFLPISESIFIDADDAMLKDYLKGSNSNGSTLCQLRSQNSASISNVICSIDFINAEVIDIEQPSFASRPYVVAFQIMASFELSGSNNDDELRFVIEYGTRIHVRYQEPAQNSSNNELVPVSIQQPVLYSATAKLDITARSTLFSLNLNDVQPAADPVVFTVATGNHSDYWFVTIATMGTAFVGGVLLIRRIDSISTWR</sequence>